<feature type="compositionally biased region" description="Acidic residues" evidence="1">
    <location>
        <begin position="126"/>
        <end position="139"/>
    </location>
</feature>
<dbReference type="AlphaFoldDB" id="A0A183KTK3"/>
<accession>A0A183KTK3</accession>
<feature type="compositionally biased region" description="Basic and acidic residues" evidence="1">
    <location>
        <begin position="61"/>
        <end position="70"/>
    </location>
</feature>
<dbReference type="WBParaSite" id="SCUD_0001839601-mRNA-1">
    <property type="protein sequence ID" value="SCUD_0001839601-mRNA-1"/>
    <property type="gene ID" value="SCUD_0001839601"/>
</dbReference>
<dbReference type="EMBL" id="UZAK01040962">
    <property type="protein sequence ID" value="VDP65667.1"/>
    <property type="molecule type" value="Genomic_DNA"/>
</dbReference>
<evidence type="ECO:0000313" key="3">
    <source>
        <dbReference type="Proteomes" id="UP000279833"/>
    </source>
</evidence>
<evidence type="ECO:0000256" key="1">
    <source>
        <dbReference type="SAM" id="MobiDB-lite"/>
    </source>
</evidence>
<reference evidence="4" key="1">
    <citation type="submission" date="2016-06" db="UniProtKB">
        <authorList>
            <consortium name="WormBaseParasite"/>
        </authorList>
    </citation>
    <scope>IDENTIFICATION</scope>
</reference>
<feature type="compositionally biased region" description="Polar residues" evidence="1">
    <location>
        <begin position="51"/>
        <end position="60"/>
    </location>
</feature>
<dbReference type="STRING" id="6186.A0A183KTK3"/>
<evidence type="ECO:0000313" key="4">
    <source>
        <dbReference type="WBParaSite" id="SCUD_0001839601-mRNA-1"/>
    </source>
</evidence>
<feature type="region of interest" description="Disordered" evidence="1">
    <location>
        <begin position="51"/>
        <end position="70"/>
    </location>
</feature>
<reference evidence="2 3" key="2">
    <citation type="submission" date="2018-11" db="EMBL/GenBank/DDBJ databases">
        <authorList>
            <consortium name="Pathogen Informatics"/>
        </authorList>
    </citation>
    <scope>NUCLEOTIDE SEQUENCE [LARGE SCALE GENOMIC DNA]</scope>
    <source>
        <strain evidence="2">Dakar</strain>
        <strain evidence="3">Dakar, Senegal</strain>
    </source>
</reference>
<gene>
    <name evidence="2" type="ORF">SCUD_LOCUS18393</name>
</gene>
<protein>
    <submittedName>
        <fullName evidence="2 4">Uncharacterized protein</fullName>
    </submittedName>
</protein>
<proteinExistence type="predicted"/>
<keyword evidence="3" id="KW-1185">Reference proteome</keyword>
<feature type="compositionally biased region" description="Low complexity" evidence="1">
    <location>
        <begin position="113"/>
        <end position="122"/>
    </location>
</feature>
<sequence>MYAFVLFYFKYNSSLIIHEYEESCHQIDLRDSLATITQSFADEITPRCTTPNDKFTSSNKDTFKELSTDKSNDETNVKKIFINRQEGQGIFQSRPKLLRTPDSSPPENKKFTKYNNNTTYMNDVHVDDDDNDDDDDDDNSSTNRRKARQSPDSTVSSSTHNKSIIDNNLLFNNTEIDLQYSDNKNKQKCKFFFFNIL</sequence>
<feature type="compositionally biased region" description="Polar residues" evidence="1">
    <location>
        <begin position="150"/>
        <end position="161"/>
    </location>
</feature>
<dbReference type="Proteomes" id="UP000279833">
    <property type="component" value="Unassembled WGS sequence"/>
</dbReference>
<feature type="region of interest" description="Disordered" evidence="1">
    <location>
        <begin position="91"/>
        <end position="161"/>
    </location>
</feature>
<name>A0A183KTK3_9TREM</name>
<organism evidence="4">
    <name type="scientific">Schistosoma curassoni</name>
    <dbReference type="NCBI Taxonomy" id="6186"/>
    <lineage>
        <taxon>Eukaryota</taxon>
        <taxon>Metazoa</taxon>
        <taxon>Spiralia</taxon>
        <taxon>Lophotrochozoa</taxon>
        <taxon>Platyhelminthes</taxon>
        <taxon>Trematoda</taxon>
        <taxon>Digenea</taxon>
        <taxon>Strigeidida</taxon>
        <taxon>Schistosomatoidea</taxon>
        <taxon>Schistosomatidae</taxon>
        <taxon>Schistosoma</taxon>
    </lineage>
</organism>
<evidence type="ECO:0000313" key="2">
    <source>
        <dbReference type="EMBL" id="VDP65667.1"/>
    </source>
</evidence>